<keyword evidence="9" id="KW-1185">Reference proteome</keyword>
<proteinExistence type="predicted"/>
<dbReference type="GO" id="GO:0031514">
    <property type="term" value="C:motile cilium"/>
    <property type="evidence" value="ECO:0007669"/>
    <property type="project" value="UniProtKB-SubCell"/>
</dbReference>
<keyword evidence="6" id="KW-0966">Cell projection</keyword>
<dbReference type="HOGENOM" id="CLU_2101587_0_0_1"/>
<evidence type="ECO:0000313" key="9">
    <source>
        <dbReference type="Proteomes" id="UP000011087"/>
    </source>
</evidence>
<keyword evidence="5" id="KW-0969">Cilium</keyword>
<evidence type="ECO:0000256" key="2">
    <source>
        <dbReference type="ARBA" id="ARBA00016322"/>
    </source>
</evidence>
<evidence type="ECO:0000313" key="7">
    <source>
        <dbReference type="EMBL" id="EKX34545.1"/>
    </source>
</evidence>
<dbReference type="RefSeq" id="XP_005821525.1">
    <property type="nucleotide sequence ID" value="XM_005821468.1"/>
</dbReference>
<accession>L1IFB5</accession>
<dbReference type="PANTHER" id="PTHR46437:SF1">
    <property type="entry name" value="MORN REPEAT-CONTAINING PROTEIN 5"/>
    <property type="match status" value="1"/>
</dbReference>
<dbReference type="OMA" id="MEYFDHV"/>
<dbReference type="GeneID" id="17291265"/>
<dbReference type="eggNOG" id="KOG0231">
    <property type="taxonomic scope" value="Eukaryota"/>
</dbReference>
<keyword evidence="3" id="KW-0677">Repeat</keyword>
<keyword evidence="4" id="KW-0282">Flagellum</keyword>
<dbReference type="EnsemblProtists" id="EKX34545">
    <property type="protein sequence ID" value="EKX34545"/>
    <property type="gene ID" value="GUITHDRAFT_80450"/>
</dbReference>
<dbReference type="SUPFAM" id="SSF82185">
    <property type="entry name" value="Histone H3 K4-specific methyltransferase SET7/9 N-terminal domain"/>
    <property type="match status" value="1"/>
</dbReference>
<evidence type="ECO:0000256" key="3">
    <source>
        <dbReference type="ARBA" id="ARBA00022737"/>
    </source>
</evidence>
<dbReference type="Gene3D" id="2.20.110.10">
    <property type="entry name" value="Histone H3 K4-specific methyltransferase SET7/9 N-terminal domain"/>
    <property type="match status" value="1"/>
</dbReference>
<reference evidence="7 9" key="1">
    <citation type="journal article" date="2012" name="Nature">
        <title>Algal genomes reveal evolutionary mosaicism and the fate of nucleomorphs.</title>
        <authorList>
            <consortium name="DOE Joint Genome Institute"/>
            <person name="Curtis B.A."/>
            <person name="Tanifuji G."/>
            <person name="Burki F."/>
            <person name="Gruber A."/>
            <person name="Irimia M."/>
            <person name="Maruyama S."/>
            <person name="Arias M.C."/>
            <person name="Ball S.G."/>
            <person name="Gile G.H."/>
            <person name="Hirakawa Y."/>
            <person name="Hopkins J.F."/>
            <person name="Kuo A."/>
            <person name="Rensing S.A."/>
            <person name="Schmutz J."/>
            <person name="Symeonidi A."/>
            <person name="Elias M."/>
            <person name="Eveleigh R.J."/>
            <person name="Herman E.K."/>
            <person name="Klute M.J."/>
            <person name="Nakayama T."/>
            <person name="Obornik M."/>
            <person name="Reyes-Prieto A."/>
            <person name="Armbrust E.V."/>
            <person name="Aves S.J."/>
            <person name="Beiko R.G."/>
            <person name="Coutinho P."/>
            <person name="Dacks J.B."/>
            <person name="Durnford D.G."/>
            <person name="Fast N.M."/>
            <person name="Green B.R."/>
            <person name="Grisdale C.J."/>
            <person name="Hempel F."/>
            <person name="Henrissat B."/>
            <person name="Hoppner M.P."/>
            <person name="Ishida K."/>
            <person name="Kim E."/>
            <person name="Koreny L."/>
            <person name="Kroth P.G."/>
            <person name="Liu Y."/>
            <person name="Malik S.B."/>
            <person name="Maier U.G."/>
            <person name="McRose D."/>
            <person name="Mock T."/>
            <person name="Neilson J.A."/>
            <person name="Onodera N.T."/>
            <person name="Poole A.M."/>
            <person name="Pritham E.J."/>
            <person name="Richards T.A."/>
            <person name="Rocap G."/>
            <person name="Roy S.W."/>
            <person name="Sarai C."/>
            <person name="Schaack S."/>
            <person name="Shirato S."/>
            <person name="Slamovits C.H."/>
            <person name="Spencer D.F."/>
            <person name="Suzuki S."/>
            <person name="Worden A.Z."/>
            <person name="Zauner S."/>
            <person name="Barry K."/>
            <person name="Bell C."/>
            <person name="Bharti A.K."/>
            <person name="Crow J.A."/>
            <person name="Grimwood J."/>
            <person name="Kramer R."/>
            <person name="Lindquist E."/>
            <person name="Lucas S."/>
            <person name="Salamov A."/>
            <person name="McFadden G.I."/>
            <person name="Lane C.E."/>
            <person name="Keeling P.J."/>
            <person name="Gray M.W."/>
            <person name="Grigoriev I.V."/>
            <person name="Archibald J.M."/>
        </authorList>
    </citation>
    <scope>NUCLEOTIDE SEQUENCE</scope>
    <source>
        <strain evidence="7 9">CCMP2712</strain>
    </source>
</reference>
<reference evidence="8" key="3">
    <citation type="submission" date="2015-06" db="UniProtKB">
        <authorList>
            <consortium name="EnsemblProtists"/>
        </authorList>
    </citation>
    <scope>IDENTIFICATION</scope>
</reference>
<name>L1IFB5_GUITC</name>
<evidence type="ECO:0000256" key="6">
    <source>
        <dbReference type="ARBA" id="ARBA00023273"/>
    </source>
</evidence>
<dbReference type="PaxDb" id="55529-EKX34545"/>
<protein>
    <recommendedName>
        <fullName evidence="2">MORN repeat-containing protein 5</fullName>
    </recommendedName>
</protein>
<evidence type="ECO:0000256" key="1">
    <source>
        <dbReference type="ARBA" id="ARBA00004230"/>
    </source>
</evidence>
<comment type="subcellular location">
    <subcellularLocation>
        <location evidence="1">Cell projection</location>
        <location evidence="1">Cilium</location>
        <location evidence="1">Flagellum</location>
    </subcellularLocation>
</comment>
<dbReference type="SMART" id="SM00698">
    <property type="entry name" value="MORN"/>
    <property type="match status" value="2"/>
</dbReference>
<organism evidence="7">
    <name type="scientific">Guillardia theta (strain CCMP2712)</name>
    <name type="common">Cryptophyte</name>
    <dbReference type="NCBI Taxonomy" id="905079"/>
    <lineage>
        <taxon>Eukaryota</taxon>
        <taxon>Cryptophyceae</taxon>
        <taxon>Pyrenomonadales</taxon>
        <taxon>Geminigeraceae</taxon>
        <taxon>Guillardia</taxon>
    </lineage>
</organism>
<dbReference type="AlphaFoldDB" id="L1IFB5"/>
<sequence length="116" mass="13280">MSSHCLPPSPSTCLLVPSYNVYDVHRLPHGKGTYKFANGNLYKGEFENGQFHGKGEMHYPGYGKFVSQYENGRAIGGTFLFEDGLEYKPQGWKYCVEGDRRFYHEVVDPRFGLMDE</sequence>
<dbReference type="InterPro" id="IPR042814">
    <property type="entry name" value="Morn5"/>
</dbReference>
<dbReference type="PANTHER" id="PTHR46437">
    <property type="entry name" value="MORN REPEAT-CONTAINING PROTEIN 5"/>
    <property type="match status" value="1"/>
</dbReference>
<reference evidence="9" key="2">
    <citation type="submission" date="2012-11" db="EMBL/GenBank/DDBJ databases">
        <authorList>
            <person name="Kuo A."/>
            <person name="Curtis B.A."/>
            <person name="Tanifuji G."/>
            <person name="Burki F."/>
            <person name="Gruber A."/>
            <person name="Irimia M."/>
            <person name="Maruyama S."/>
            <person name="Arias M.C."/>
            <person name="Ball S.G."/>
            <person name="Gile G.H."/>
            <person name="Hirakawa Y."/>
            <person name="Hopkins J.F."/>
            <person name="Rensing S.A."/>
            <person name="Schmutz J."/>
            <person name="Symeonidi A."/>
            <person name="Elias M."/>
            <person name="Eveleigh R.J."/>
            <person name="Herman E.K."/>
            <person name="Klute M.J."/>
            <person name="Nakayama T."/>
            <person name="Obornik M."/>
            <person name="Reyes-Prieto A."/>
            <person name="Armbrust E.V."/>
            <person name="Aves S.J."/>
            <person name="Beiko R.G."/>
            <person name="Coutinho P."/>
            <person name="Dacks J.B."/>
            <person name="Durnford D.G."/>
            <person name="Fast N.M."/>
            <person name="Green B.R."/>
            <person name="Grisdale C."/>
            <person name="Hempe F."/>
            <person name="Henrissat B."/>
            <person name="Hoppner M.P."/>
            <person name="Ishida K.-I."/>
            <person name="Kim E."/>
            <person name="Koreny L."/>
            <person name="Kroth P.G."/>
            <person name="Liu Y."/>
            <person name="Malik S.-B."/>
            <person name="Maier U.G."/>
            <person name="McRose D."/>
            <person name="Mock T."/>
            <person name="Neilson J.A."/>
            <person name="Onodera N.T."/>
            <person name="Poole A.M."/>
            <person name="Pritham E.J."/>
            <person name="Richards T.A."/>
            <person name="Rocap G."/>
            <person name="Roy S.W."/>
            <person name="Sarai C."/>
            <person name="Schaack S."/>
            <person name="Shirato S."/>
            <person name="Slamovits C.H."/>
            <person name="Spencer D.F."/>
            <person name="Suzuki S."/>
            <person name="Worden A.Z."/>
            <person name="Zauner S."/>
            <person name="Barry K."/>
            <person name="Bell C."/>
            <person name="Bharti A.K."/>
            <person name="Crow J.A."/>
            <person name="Grimwood J."/>
            <person name="Kramer R."/>
            <person name="Lindquist E."/>
            <person name="Lucas S."/>
            <person name="Salamov A."/>
            <person name="McFadden G.I."/>
            <person name="Lane C.E."/>
            <person name="Keeling P.J."/>
            <person name="Gray M.W."/>
            <person name="Grigoriev I.V."/>
            <person name="Archibald J.M."/>
        </authorList>
    </citation>
    <scope>NUCLEOTIDE SEQUENCE</scope>
    <source>
        <strain evidence="9">CCMP2712</strain>
    </source>
</reference>
<gene>
    <name evidence="7" type="ORF">GUITHDRAFT_80450</name>
</gene>
<dbReference type="Pfam" id="PF02493">
    <property type="entry name" value="MORN"/>
    <property type="match status" value="2"/>
</dbReference>
<evidence type="ECO:0000313" key="8">
    <source>
        <dbReference type="EnsemblProtists" id="EKX34545"/>
    </source>
</evidence>
<evidence type="ECO:0000256" key="5">
    <source>
        <dbReference type="ARBA" id="ARBA00023069"/>
    </source>
</evidence>
<dbReference type="KEGG" id="gtt:GUITHDRAFT_80450"/>
<dbReference type="EMBL" id="JH993107">
    <property type="protein sequence ID" value="EKX34545.1"/>
    <property type="molecule type" value="Genomic_DNA"/>
</dbReference>
<evidence type="ECO:0000256" key="4">
    <source>
        <dbReference type="ARBA" id="ARBA00022846"/>
    </source>
</evidence>
<dbReference type="OrthoDB" id="294378at2759"/>
<dbReference type="Proteomes" id="UP000011087">
    <property type="component" value="Unassembled WGS sequence"/>
</dbReference>
<dbReference type="InterPro" id="IPR003409">
    <property type="entry name" value="MORN"/>
</dbReference>